<evidence type="ECO:0000256" key="4">
    <source>
        <dbReference type="ARBA" id="ARBA00022723"/>
    </source>
</evidence>
<dbReference type="Gene3D" id="3.30.70.20">
    <property type="match status" value="1"/>
</dbReference>
<dbReference type="InterPro" id="IPR017900">
    <property type="entry name" value="4Fe4S_Fe_S_CS"/>
</dbReference>
<keyword evidence="6 10" id="KW-0560">Oxidoreductase</keyword>
<dbReference type="PANTHER" id="PTHR30002:SF4">
    <property type="entry name" value="EPOXYQUEUOSINE REDUCTASE"/>
    <property type="match status" value="1"/>
</dbReference>
<dbReference type="EMBL" id="JAENIO010000002">
    <property type="protein sequence ID" value="MBK1832622.1"/>
    <property type="molecule type" value="Genomic_DNA"/>
</dbReference>
<dbReference type="Pfam" id="PF08331">
    <property type="entry name" value="QueG_DUF1730"/>
    <property type="match status" value="1"/>
</dbReference>
<evidence type="ECO:0000256" key="1">
    <source>
        <dbReference type="ARBA" id="ARBA00022485"/>
    </source>
</evidence>
<keyword evidence="2" id="KW-0963">Cytoplasm</keyword>
<dbReference type="Proteomes" id="UP000604083">
    <property type="component" value="Unassembled WGS sequence"/>
</dbReference>
<keyword evidence="1" id="KW-0004">4Fe-4S</keyword>
<dbReference type="GO" id="GO:0008616">
    <property type="term" value="P:tRNA queuosine(34) biosynthetic process"/>
    <property type="evidence" value="ECO:0007669"/>
    <property type="project" value="UniProtKB-KW"/>
</dbReference>
<dbReference type="PROSITE" id="PS00198">
    <property type="entry name" value="4FE4S_FER_1"/>
    <property type="match status" value="1"/>
</dbReference>
<evidence type="ECO:0000313" key="10">
    <source>
        <dbReference type="EMBL" id="MBK1832622.1"/>
    </source>
</evidence>
<dbReference type="NCBIfam" id="TIGR00276">
    <property type="entry name" value="tRNA epoxyqueuosine(34) reductase QueG"/>
    <property type="match status" value="1"/>
</dbReference>
<dbReference type="InterPro" id="IPR016024">
    <property type="entry name" value="ARM-type_fold"/>
</dbReference>
<sequence length="344" mass="38845">MEPAVLKSLLTEKALALGFAELRVAPAIRAPHAEAFQDWIAEGKHGDMGWLERDPERRSDPRHVLPECQSVVVLAFNYHTGPQPPANYRIASYSWNRDYHDLITPRLKELNAFMEEHGGRQRYYTDTGPVLERDFANEAGMGWNGKSTVQIHRRLGTWFFLADLLTTLALPVDEKGRDYCGKCTACMNACPTGAITSPHSMDARRCISYLTIEHKGPIPLELRPLLGDRIYGCDDCLAICPWNKFAQISQESRLHARESIFQHRLRDFLALSDPEFRSLFSKSPIKRSKRPRFLRNVCVALGNTGTAEDLPALRQAAQDPDPLIAEHADWAIARIQDREDSPGS</sequence>
<name>A0A934VKX1_9BACT</name>
<gene>
    <name evidence="10" type="primary">queG</name>
    <name evidence="10" type="ORF">JIN78_01000</name>
</gene>
<dbReference type="GO" id="GO:0052693">
    <property type="term" value="F:epoxyqueuosine reductase activity"/>
    <property type="evidence" value="ECO:0007669"/>
    <property type="project" value="UniProtKB-EC"/>
</dbReference>
<dbReference type="GO" id="GO:0051539">
    <property type="term" value="F:4 iron, 4 sulfur cluster binding"/>
    <property type="evidence" value="ECO:0007669"/>
    <property type="project" value="UniProtKB-KW"/>
</dbReference>
<dbReference type="GO" id="GO:0046872">
    <property type="term" value="F:metal ion binding"/>
    <property type="evidence" value="ECO:0007669"/>
    <property type="project" value="UniProtKB-KW"/>
</dbReference>
<dbReference type="FunFam" id="3.30.70.20:FF:000017">
    <property type="entry name" value="Epoxyqueuosine reductase"/>
    <property type="match status" value="1"/>
</dbReference>
<evidence type="ECO:0000313" key="11">
    <source>
        <dbReference type="Proteomes" id="UP000604083"/>
    </source>
</evidence>
<comment type="caution">
    <text evidence="10">The sequence shown here is derived from an EMBL/GenBank/DDBJ whole genome shotgun (WGS) entry which is preliminary data.</text>
</comment>
<dbReference type="PROSITE" id="PS51379">
    <property type="entry name" value="4FE4S_FER_2"/>
    <property type="match status" value="1"/>
</dbReference>
<dbReference type="InterPro" id="IPR013542">
    <property type="entry name" value="QueG_DUF1730"/>
</dbReference>
<dbReference type="InterPro" id="IPR017896">
    <property type="entry name" value="4Fe4S_Fe-S-bd"/>
</dbReference>
<evidence type="ECO:0000256" key="5">
    <source>
        <dbReference type="ARBA" id="ARBA00022785"/>
    </source>
</evidence>
<evidence type="ECO:0000256" key="8">
    <source>
        <dbReference type="ARBA" id="ARBA00023014"/>
    </source>
</evidence>
<dbReference type="Pfam" id="PF13484">
    <property type="entry name" value="Fer4_16"/>
    <property type="match status" value="1"/>
</dbReference>
<evidence type="ECO:0000256" key="6">
    <source>
        <dbReference type="ARBA" id="ARBA00023002"/>
    </source>
</evidence>
<dbReference type="EC" id="1.17.99.6" evidence="10"/>
<dbReference type="AlphaFoldDB" id="A0A934VKX1"/>
<dbReference type="RefSeq" id="WP_200390160.1">
    <property type="nucleotide sequence ID" value="NZ_JBHUJA010000034.1"/>
</dbReference>
<feature type="domain" description="4Fe-4S ferredoxin-type" evidence="9">
    <location>
        <begin position="168"/>
        <end position="200"/>
    </location>
</feature>
<dbReference type="InterPro" id="IPR011989">
    <property type="entry name" value="ARM-like"/>
</dbReference>
<evidence type="ECO:0000256" key="2">
    <source>
        <dbReference type="ARBA" id="ARBA00022490"/>
    </source>
</evidence>
<keyword evidence="7" id="KW-0408">Iron</keyword>
<dbReference type="Gene3D" id="1.25.10.10">
    <property type="entry name" value="Leucine-rich Repeat Variant"/>
    <property type="match status" value="1"/>
</dbReference>
<keyword evidence="3" id="KW-0819">tRNA processing</keyword>
<accession>A0A934VKX1</accession>
<evidence type="ECO:0000256" key="7">
    <source>
        <dbReference type="ARBA" id="ARBA00023004"/>
    </source>
</evidence>
<proteinExistence type="predicted"/>
<keyword evidence="5" id="KW-0671">Queuosine biosynthesis</keyword>
<evidence type="ECO:0000259" key="9">
    <source>
        <dbReference type="PROSITE" id="PS51379"/>
    </source>
</evidence>
<keyword evidence="11" id="KW-1185">Reference proteome</keyword>
<keyword evidence="4" id="KW-0479">Metal-binding</keyword>
<organism evidence="10 11">
    <name type="scientific">Roseibacillus ishigakijimensis</name>
    <dbReference type="NCBI Taxonomy" id="454146"/>
    <lineage>
        <taxon>Bacteria</taxon>
        <taxon>Pseudomonadati</taxon>
        <taxon>Verrucomicrobiota</taxon>
        <taxon>Verrucomicrobiia</taxon>
        <taxon>Verrucomicrobiales</taxon>
        <taxon>Verrucomicrobiaceae</taxon>
        <taxon>Roseibacillus</taxon>
    </lineage>
</organism>
<protein>
    <submittedName>
        <fullName evidence="10">tRNA epoxyqueuosine(34) reductase QueG</fullName>
        <ecNumber evidence="10">1.17.99.6</ecNumber>
    </submittedName>
</protein>
<evidence type="ECO:0000256" key="3">
    <source>
        <dbReference type="ARBA" id="ARBA00022694"/>
    </source>
</evidence>
<dbReference type="SUPFAM" id="SSF48371">
    <property type="entry name" value="ARM repeat"/>
    <property type="match status" value="1"/>
</dbReference>
<dbReference type="InterPro" id="IPR004453">
    <property type="entry name" value="QueG"/>
</dbReference>
<keyword evidence="8" id="KW-0411">Iron-sulfur</keyword>
<dbReference type="SUPFAM" id="SSF54862">
    <property type="entry name" value="4Fe-4S ferredoxins"/>
    <property type="match status" value="1"/>
</dbReference>
<dbReference type="PANTHER" id="PTHR30002">
    <property type="entry name" value="EPOXYQUEUOSINE REDUCTASE"/>
    <property type="match status" value="1"/>
</dbReference>
<reference evidence="10" key="1">
    <citation type="submission" date="2021-01" db="EMBL/GenBank/DDBJ databases">
        <title>Modified the classification status of verrucomicrobia.</title>
        <authorList>
            <person name="Feng X."/>
        </authorList>
    </citation>
    <scope>NUCLEOTIDE SEQUENCE</scope>
    <source>
        <strain evidence="10">KCTC 12986</strain>
    </source>
</reference>